<dbReference type="PANTHER" id="PTHR46266:SF4">
    <property type="entry name" value="TRANSCRIPTION FACTOR TT8"/>
    <property type="match status" value="1"/>
</dbReference>
<dbReference type="InterPro" id="IPR011598">
    <property type="entry name" value="bHLH_dom"/>
</dbReference>
<feature type="compositionally biased region" description="Acidic residues" evidence="1">
    <location>
        <begin position="262"/>
        <end position="272"/>
    </location>
</feature>
<dbReference type="AlphaFoldDB" id="A0AAF1BFV3"/>
<feature type="region of interest" description="Disordered" evidence="1">
    <location>
        <begin position="243"/>
        <end position="482"/>
    </location>
</feature>
<name>A0AAF1BFV3_9TREE</name>
<dbReference type="Gene3D" id="4.10.280.10">
    <property type="entry name" value="Helix-loop-helix DNA-binding domain"/>
    <property type="match status" value="1"/>
</dbReference>
<protein>
    <submittedName>
        <fullName evidence="3">Hairy/enhancer-of-split related with YRPW motif-like protein</fullName>
    </submittedName>
</protein>
<dbReference type="GO" id="GO:0046983">
    <property type="term" value="F:protein dimerization activity"/>
    <property type="evidence" value="ECO:0007669"/>
    <property type="project" value="InterPro"/>
</dbReference>
<dbReference type="Pfam" id="PF00010">
    <property type="entry name" value="HLH"/>
    <property type="match status" value="1"/>
</dbReference>
<dbReference type="PANTHER" id="PTHR46266">
    <property type="entry name" value="TRANSCRIPTION FACTOR TT8"/>
    <property type="match status" value="1"/>
</dbReference>
<accession>A0AAF1BFV3</accession>
<feature type="domain" description="BHLH" evidence="2">
    <location>
        <begin position="177"/>
        <end position="234"/>
    </location>
</feature>
<feature type="compositionally biased region" description="Low complexity" evidence="1">
    <location>
        <begin position="403"/>
        <end position="421"/>
    </location>
</feature>
<feature type="compositionally biased region" description="Polar residues" evidence="1">
    <location>
        <begin position="31"/>
        <end position="40"/>
    </location>
</feature>
<feature type="compositionally biased region" description="Low complexity" evidence="1">
    <location>
        <begin position="1"/>
        <end position="25"/>
    </location>
</feature>
<proteinExistence type="predicted"/>
<feature type="region of interest" description="Disordered" evidence="1">
    <location>
        <begin position="538"/>
        <end position="559"/>
    </location>
</feature>
<feature type="compositionally biased region" description="Pro residues" evidence="1">
    <location>
        <begin position="459"/>
        <end position="470"/>
    </location>
</feature>
<dbReference type="EMBL" id="CP086715">
    <property type="protein sequence ID" value="WOO78686.1"/>
    <property type="molecule type" value="Genomic_DNA"/>
</dbReference>
<evidence type="ECO:0000313" key="3">
    <source>
        <dbReference type="EMBL" id="WOO78686.1"/>
    </source>
</evidence>
<keyword evidence="4" id="KW-1185">Reference proteome</keyword>
<feature type="compositionally biased region" description="Low complexity" evidence="1">
    <location>
        <begin position="361"/>
        <end position="383"/>
    </location>
</feature>
<sequence>MAWVQSPVASTSTSTSVSVSPTSPTFGLHSLSLTVPTSLSAHLAPPPGHQQQRYHSPQQQHHHLPPQQQRVPRPPSASAAVYSAMAPPPVPSSNRKRKSYTDVRSSASPAPESSASPSSHAEEGDSEYDPSRMHNAQRAPVRAKRAIQAKPAPAPAAPPAQAQKIGPGGRPMSREQLRKANHSLIERRRREKINAALSDLREMVPGLGGEGAGGKGGEFKLEVLERTVEHMRELKAQLEDMQSRLAGLSSAPKAYKKRRPSDDDDVDMDDHDDSPPRRPAHTPVQPVHAGSYIARKPAASSTPPSPSVTPPLHHTTVLSSPDPNETEPEFDLPPPLTMASKRVSQDDTSSSARTASPHPPSIASLLASSAQSQRSSTGASTARPSAGPSPNIYLPFPTPSPTSPFLTYHPSSASTASSTTGPPEPSPFMAPLQNISLFGGALDNSSASPYEGPTSGKQPSPPDLVMPPPSSANGRDMAPEEAANLLLAISSPDTLHPTRTGTTPLMSAVSGRSRALESEDFTLDGGVATATHARTTVKVEQHGQKYRSQGKTARDILRM</sequence>
<evidence type="ECO:0000313" key="4">
    <source>
        <dbReference type="Proteomes" id="UP000827549"/>
    </source>
</evidence>
<evidence type="ECO:0000259" key="2">
    <source>
        <dbReference type="PROSITE" id="PS50888"/>
    </source>
</evidence>
<feature type="compositionally biased region" description="Low complexity" evidence="1">
    <location>
        <begin position="105"/>
        <end position="119"/>
    </location>
</feature>
<dbReference type="Proteomes" id="UP000827549">
    <property type="component" value="Chromosome 2"/>
</dbReference>
<reference evidence="3" key="1">
    <citation type="submission" date="2023-10" db="EMBL/GenBank/DDBJ databases">
        <authorList>
            <person name="Noh H."/>
        </authorList>
    </citation>
    <scope>NUCLEOTIDE SEQUENCE</scope>
    <source>
        <strain evidence="3">DUCC4014</strain>
    </source>
</reference>
<dbReference type="InterPro" id="IPR036638">
    <property type="entry name" value="HLH_DNA-bd_sf"/>
</dbReference>
<feature type="region of interest" description="Disordered" evidence="1">
    <location>
        <begin position="1"/>
        <end position="189"/>
    </location>
</feature>
<dbReference type="SMART" id="SM00353">
    <property type="entry name" value="HLH"/>
    <property type="match status" value="1"/>
</dbReference>
<organism evidence="3 4">
    <name type="scientific">Vanrija pseudolonga</name>
    <dbReference type="NCBI Taxonomy" id="143232"/>
    <lineage>
        <taxon>Eukaryota</taxon>
        <taxon>Fungi</taxon>
        <taxon>Dikarya</taxon>
        <taxon>Basidiomycota</taxon>
        <taxon>Agaricomycotina</taxon>
        <taxon>Tremellomycetes</taxon>
        <taxon>Trichosporonales</taxon>
        <taxon>Trichosporonaceae</taxon>
        <taxon>Vanrija</taxon>
    </lineage>
</organism>
<dbReference type="RefSeq" id="XP_062624718.1">
    <property type="nucleotide sequence ID" value="XM_062768734.1"/>
</dbReference>
<feature type="compositionally biased region" description="Low complexity" evidence="1">
    <location>
        <begin position="49"/>
        <end position="71"/>
    </location>
</feature>
<evidence type="ECO:0000256" key="1">
    <source>
        <dbReference type="SAM" id="MobiDB-lite"/>
    </source>
</evidence>
<gene>
    <name evidence="3" type="primary">Heyl</name>
    <name evidence="3" type="ORF">LOC62_02G002225</name>
</gene>
<feature type="compositionally biased region" description="Basic and acidic residues" evidence="1">
    <location>
        <begin position="172"/>
        <end position="188"/>
    </location>
</feature>
<dbReference type="PROSITE" id="PS50888">
    <property type="entry name" value="BHLH"/>
    <property type="match status" value="1"/>
</dbReference>
<dbReference type="GeneID" id="87805473"/>
<dbReference type="SUPFAM" id="SSF47459">
    <property type="entry name" value="HLH, helix-loop-helix DNA-binding domain"/>
    <property type="match status" value="1"/>
</dbReference>